<protein>
    <submittedName>
        <fullName evidence="2">Putative AlkP superfamily pyrophosphatase or phosphodiesterase</fullName>
    </submittedName>
</protein>
<keyword evidence="3" id="KW-1185">Reference proteome</keyword>
<reference evidence="2 3" key="1">
    <citation type="submission" date="2018-03" db="EMBL/GenBank/DDBJ databases">
        <title>Genomic Encyclopedia of Archaeal and Bacterial Type Strains, Phase II (KMG-II): from individual species to whole genera.</title>
        <authorList>
            <person name="Goeker M."/>
        </authorList>
    </citation>
    <scope>NUCLEOTIDE SEQUENCE [LARGE SCALE GENOMIC DNA]</scope>
    <source>
        <strain evidence="2 3">DSM 44889</strain>
    </source>
</reference>
<dbReference type="Gene3D" id="3.40.720.10">
    <property type="entry name" value="Alkaline Phosphatase, subunit A"/>
    <property type="match status" value="2"/>
</dbReference>
<dbReference type="RefSeq" id="WP_109775375.1">
    <property type="nucleotide sequence ID" value="NZ_QGDQ01000020.1"/>
</dbReference>
<dbReference type="InterPro" id="IPR002591">
    <property type="entry name" value="Phosphodiest/P_Trfase"/>
</dbReference>
<evidence type="ECO:0000256" key="1">
    <source>
        <dbReference type="SAM" id="MobiDB-lite"/>
    </source>
</evidence>
<dbReference type="EMBL" id="QGDQ01000020">
    <property type="protein sequence ID" value="PWJ51777.1"/>
    <property type="molecule type" value="Genomic_DNA"/>
</dbReference>
<dbReference type="Proteomes" id="UP000245469">
    <property type="component" value="Unassembled WGS sequence"/>
</dbReference>
<evidence type="ECO:0000313" key="2">
    <source>
        <dbReference type="EMBL" id="PWJ51777.1"/>
    </source>
</evidence>
<dbReference type="OrthoDB" id="9771966at2"/>
<feature type="region of interest" description="Disordered" evidence="1">
    <location>
        <begin position="34"/>
        <end position="60"/>
    </location>
</feature>
<sequence length="459" mass="48047">MSEQQPQQKPEQQPGRRALLRAATAGGAAVLTGTAAQPAAAASASASGSASASVSVSPSSSSSSRLRVYVLVVDGCNPTEFASVSQPRLAALRAQGTLYPAARSLPIMETVPNHVMMMSGVRPDRSGVPANAIYDRGERVVRTLDRPTDLRASTLLERLPQRGFVTASVPSKDYLVGIFGTRATHRWVPPAYLPVTGHVPDATTVPALVDIVDRHDPDLVFCNLGDIDRVGHSDPTGPRLPFPALRTADLTATDTLIGGFTDHLAATGKWASSVLVVLADHGMDFSVPTNLISVKQQALASRPDLQASVTIAQNGGADSITWTGPAGRRRQGLAEVARLVAAHPGVLSVKLPSQLRLGPEAGDLVAYARPGWRFSDPQVTSNPIPGNHGHPVTEPIPFLITGGHPGLRRGATSSAPVRTVDVAPTVAALFGLSAPRGGWDGTARLDAFTRTPRAASATW</sequence>
<dbReference type="AlphaFoldDB" id="A0A316ANW6"/>
<dbReference type="Pfam" id="PF01663">
    <property type="entry name" value="Phosphodiest"/>
    <property type="match status" value="1"/>
</dbReference>
<dbReference type="GO" id="GO:0016787">
    <property type="term" value="F:hydrolase activity"/>
    <property type="evidence" value="ECO:0007669"/>
    <property type="project" value="UniProtKB-ARBA"/>
</dbReference>
<dbReference type="SUPFAM" id="SSF53649">
    <property type="entry name" value="Alkaline phosphatase-like"/>
    <property type="match status" value="1"/>
</dbReference>
<dbReference type="PROSITE" id="PS51318">
    <property type="entry name" value="TAT"/>
    <property type="match status" value="1"/>
</dbReference>
<dbReference type="PANTHER" id="PTHR10151">
    <property type="entry name" value="ECTONUCLEOTIDE PYROPHOSPHATASE/PHOSPHODIESTERASE"/>
    <property type="match status" value="1"/>
</dbReference>
<comment type="caution">
    <text evidence="2">The sequence shown here is derived from an EMBL/GenBank/DDBJ whole genome shotgun (WGS) entry which is preliminary data.</text>
</comment>
<gene>
    <name evidence="2" type="ORF">BXY45_12055</name>
</gene>
<dbReference type="InterPro" id="IPR017850">
    <property type="entry name" value="Alkaline_phosphatase_core_sf"/>
</dbReference>
<evidence type="ECO:0000313" key="3">
    <source>
        <dbReference type="Proteomes" id="UP000245469"/>
    </source>
</evidence>
<dbReference type="PANTHER" id="PTHR10151:SF120">
    <property type="entry name" value="BIS(5'-ADENOSYL)-TRIPHOSPHATASE"/>
    <property type="match status" value="1"/>
</dbReference>
<name>A0A316ANW6_9ACTN</name>
<proteinExistence type="predicted"/>
<accession>A0A316ANW6</accession>
<dbReference type="InterPro" id="IPR006311">
    <property type="entry name" value="TAT_signal"/>
</dbReference>
<organism evidence="2 3">
    <name type="scientific">Quadrisphaera granulorum</name>
    <dbReference type="NCBI Taxonomy" id="317664"/>
    <lineage>
        <taxon>Bacteria</taxon>
        <taxon>Bacillati</taxon>
        <taxon>Actinomycetota</taxon>
        <taxon>Actinomycetes</taxon>
        <taxon>Kineosporiales</taxon>
        <taxon>Kineosporiaceae</taxon>
        <taxon>Quadrisphaera</taxon>
    </lineage>
</organism>